<dbReference type="SUPFAM" id="SSF54768">
    <property type="entry name" value="dsRNA-binding domain-like"/>
    <property type="match status" value="2"/>
</dbReference>
<feature type="compositionally biased region" description="Polar residues" evidence="4">
    <location>
        <begin position="409"/>
        <end position="421"/>
    </location>
</feature>
<comment type="caution">
    <text evidence="6">The sequence shown here is derived from an EMBL/GenBank/DDBJ whole genome shotgun (WGS) entry which is preliminary data.</text>
</comment>
<evidence type="ECO:0000313" key="7">
    <source>
        <dbReference type="Proteomes" id="UP000238479"/>
    </source>
</evidence>
<dbReference type="SMART" id="SM00358">
    <property type="entry name" value="DSRM"/>
    <property type="match status" value="2"/>
</dbReference>
<dbReference type="GO" id="GO:0004525">
    <property type="term" value="F:ribonuclease III activity"/>
    <property type="evidence" value="ECO:0007669"/>
    <property type="project" value="TreeGrafter"/>
</dbReference>
<evidence type="ECO:0000256" key="4">
    <source>
        <dbReference type="SAM" id="MobiDB-lite"/>
    </source>
</evidence>
<reference evidence="6 7" key="1">
    <citation type="journal article" date="2018" name="Nat. Genet.">
        <title>The Rosa genome provides new insights in the design of modern roses.</title>
        <authorList>
            <person name="Bendahmane M."/>
        </authorList>
    </citation>
    <scope>NUCLEOTIDE SEQUENCE [LARGE SCALE GENOMIC DNA]</scope>
    <source>
        <strain evidence="7">cv. Old Blush</strain>
    </source>
</reference>
<dbReference type="PROSITE" id="PS50137">
    <property type="entry name" value="DS_RBD"/>
    <property type="match status" value="2"/>
</dbReference>
<organism evidence="6 7">
    <name type="scientific">Rosa chinensis</name>
    <name type="common">China rose</name>
    <dbReference type="NCBI Taxonomy" id="74649"/>
    <lineage>
        <taxon>Eukaryota</taxon>
        <taxon>Viridiplantae</taxon>
        <taxon>Streptophyta</taxon>
        <taxon>Embryophyta</taxon>
        <taxon>Tracheophyta</taxon>
        <taxon>Spermatophyta</taxon>
        <taxon>Magnoliopsida</taxon>
        <taxon>eudicotyledons</taxon>
        <taxon>Gunneridae</taxon>
        <taxon>Pentapetalae</taxon>
        <taxon>rosids</taxon>
        <taxon>fabids</taxon>
        <taxon>Rosales</taxon>
        <taxon>Rosaceae</taxon>
        <taxon>Rosoideae</taxon>
        <taxon>Rosoideae incertae sedis</taxon>
        <taxon>Rosa</taxon>
    </lineage>
</organism>
<dbReference type="GO" id="GO:0010468">
    <property type="term" value="P:regulation of gene expression"/>
    <property type="evidence" value="ECO:0007669"/>
    <property type="project" value="TreeGrafter"/>
</dbReference>
<evidence type="ECO:0000256" key="3">
    <source>
        <dbReference type="PROSITE-ProRule" id="PRU00266"/>
    </source>
</evidence>
<keyword evidence="7" id="KW-1185">Reference proteome</keyword>
<dbReference type="EMBL" id="PDCK01000045">
    <property type="protein sequence ID" value="PRQ21175.1"/>
    <property type="molecule type" value="Genomic_DNA"/>
</dbReference>
<dbReference type="CDD" id="cd19907">
    <property type="entry name" value="DSRM_AtDRB-like_rpt1"/>
    <property type="match status" value="1"/>
</dbReference>
<dbReference type="InterPro" id="IPR044450">
    <property type="entry name" value="AtDRB-like_DSRM_1"/>
</dbReference>
<feature type="domain" description="DRBM" evidence="5">
    <location>
        <begin position="101"/>
        <end position="170"/>
    </location>
</feature>
<proteinExistence type="predicted"/>
<accession>A0A2P6PGW8</accession>
<keyword evidence="2 3" id="KW-0694">RNA-binding</keyword>
<protein>
    <submittedName>
        <fullName evidence="6">Putative double-stranded RNA-binding protein</fullName>
    </submittedName>
</protein>
<dbReference type="GO" id="GO:0005634">
    <property type="term" value="C:nucleus"/>
    <property type="evidence" value="ECO:0007669"/>
    <property type="project" value="TreeGrafter"/>
</dbReference>
<sequence length="594" mass="62315">MATNAEFKGVSKCYVFKSRLQEYAQKMGIKTPVYETTKEGPSHEPSFRSTVILNDVRYDSLLGFTNRKAAEQSAAEVALVELSKSGDAAQCISQPVHEIGLCKNLLQEYAQKMNYAVPVYQCQRDTSSSKVPLYSCTVEIGGIRYIGAAATTKKEAEIKVARTALLALLLSDAESSMGSVGSSELTVLPSKRKRSECEEISNEPKPKKPPYKRRTFKKKAYEEKVGQTEVGNLAPGSESNESVKPMTAEAMPQEPVSKDIPHANNVNAEHGPSIASDFTNSSIVSGNVGSVSLSCGNITTLAKEVDMVSAVKPMTAEALPQDSVSEYITRANNVNAEHGLATASDFTNSSNGSGDVGSVSLSCGNTTASGKEVNMVSSVQPMTAETMPQDSVSEGIPHANNVNAEHGLSTASDFTNSSNESGDVGSVSLPSGNITTLAKEADMVSAVKPMTAEAMPQDSVSEDIPHANNVNAEQSTASDFTNGSNGSWDVGSVSLSCRNTTTSAKEVNMVAAVKPVSAEMMPQDLVSEDIPHANNVNAEHGPSAASDFTNGSNVSGDVGSVSLSCGDTTTLAEEVNMVSSGPCLEASSVMPGPD</sequence>
<dbReference type="Proteomes" id="UP000238479">
    <property type="component" value="Chromosome 7"/>
</dbReference>
<dbReference type="Gene3D" id="3.30.160.20">
    <property type="match status" value="2"/>
</dbReference>
<feature type="region of interest" description="Disordered" evidence="4">
    <location>
        <begin position="408"/>
        <end position="428"/>
    </location>
</feature>
<feature type="region of interest" description="Disordered" evidence="4">
    <location>
        <begin position="177"/>
        <end position="212"/>
    </location>
</feature>
<dbReference type="PANTHER" id="PTHR11207:SF1">
    <property type="entry name" value="DOUBLE-STRANDED RNA-BINDING PROTEIN 1"/>
    <property type="match status" value="1"/>
</dbReference>
<dbReference type="OMA" id="IPHANNV"/>
<dbReference type="GO" id="GO:0006396">
    <property type="term" value="P:RNA processing"/>
    <property type="evidence" value="ECO:0007669"/>
    <property type="project" value="TreeGrafter"/>
</dbReference>
<feature type="region of interest" description="Disordered" evidence="4">
    <location>
        <begin position="535"/>
        <end position="557"/>
    </location>
</feature>
<dbReference type="Pfam" id="PF00035">
    <property type="entry name" value="dsrm"/>
    <property type="match status" value="2"/>
</dbReference>
<feature type="domain" description="DRBM" evidence="5">
    <location>
        <begin position="15"/>
        <end position="84"/>
    </location>
</feature>
<dbReference type="InterPro" id="IPR014720">
    <property type="entry name" value="dsRBD_dom"/>
</dbReference>
<evidence type="ECO:0000256" key="2">
    <source>
        <dbReference type="ARBA" id="ARBA00022884"/>
    </source>
</evidence>
<dbReference type="Gramene" id="PRQ21175">
    <property type="protein sequence ID" value="PRQ21175"/>
    <property type="gene ID" value="RchiOBHm_Chr7g0236301"/>
</dbReference>
<dbReference type="PANTHER" id="PTHR11207">
    <property type="entry name" value="RIBONUCLEASE III"/>
    <property type="match status" value="1"/>
</dbReference>
<evidence type="ECO:0000256" key="1">
    <source>
        <dbReference type="ARBA" id="ARBA00022737"/>
    </source>
</evidence>
<evidence type="ECO:0000259" key="5">
    <source>
        <dbReference type="PROSITE" id="PS50137"/>
    </source>
</evidence>
<dbReference type="AlphaFoldDB" id="A0A2P6PGW8"/>
<gene>
    <name evidence="6" type="ORF">RchiOBHm_Chr7g0236301</name>
</gene>
<evidence type="ECO:0000313" key="6">
    <source>
        <dbReference type="EMBL" id="PRQ21175.1"/>
    </source>
</evidence>
<name>A0A2P6PGW8_ROSCH</name>
<keyword evidence="1" id="KW-0677">Repeat</keyword>
<dbReference type="GO" id="GO:0003725">
    <property type="term" value="F:double-stranded RNA binding"/>
    <property type="evidence" value="ECO:0007669"/>
    <property type="project" value="InterPro"/>
</dbReference>
<dbReference type="OrthoDB" id="1904943at2759"/>